<feature type="transmembrane region" description="Helical" evidence="1">
    <location>
        <begin position="31"/>
        <end position="54"/>
    </location>
</feature>
<protein>
    <submittedName>
        <fullName evidence="2">Uncharacterized protein</fullName>
    </submittedName>
</protein>
<proteinExistence type="predicted"/>
<keyword evidence="1" id="KW-1133">Transmembrane helix</keyword>
<evidence type="ECO:0000313" key="3">
    <source>
        <dbReference type="Proteomes" id="UP000228614"/>
    </source>
</evidence>
<evidence type="ECO:0000256" key="1">
    <source>
        <dbReference type="SAM" id="Phobius"/>
    </source>
</evidence>
<comment type="caution">
    <text evidence="2">The sequence shown here is derived from an EMBL/GenBank/DDBJ whole genome shotgun (WGS) entry which is preliminary data.</text>
</comment>
<organism evidence="2 3">
    <name type="scientific">Candidatus Falkowbacteria bacterium CG10_big_fil_rev_8_21_14_0_10_37_6</name>
    <dbReference type="NCBI Taxonomy" id="1974563"/>
    <lineage>
        <taxon>Bacteria</taxon>
        <taxon>Candidatus Falkowiibacteriota</taxon>
    </lineage>
</organism>
<accession>A0A2H0V7R2</accession>
<keyword evidence="1" id="KW-0812">Transmembrane</keyword>
<name>A0A2H0V7R2_9BACT</name>
<reference evidence="3" key="1">
    <citation type="submission" date="2017-09" db="EMBL/GenBank/DDBJ databases">
        <title>Depth-based differentiation of microbial function through sediment-hosted aquifers and enrichment of novel symbionts in the deep terrestrial subsurface.</title>
        <authorList>
            <person name="Probst A.J."/>
            <person name="Ladd B."/>
            <person name="Jarett J.K."/>
            <person name="Geller-Mcgrath D.E."/>
            <person name="Sieber C.M.K."/>
            <person name="Emerson J.B."/>
            <person name="Anantharaman K."/>
            <person name="Thomas B.C."/>
            <person name="Malmstrom R."/>
            <person name="Stieglmeier M."/>
            <person name="Klingl A."/>
            <person name="Woyke T."/>
            <person name="Ryan C.M."/>
            <person name="Banfield J.F."/>
        </authorList>
    </citation>
    <scope>NUCLEOTIDE SEQUENCE [LARGE SCALE GENOMIC DNA]</scope>
</reference>
<dbReference type="EMBL" id="PFAN01000031">
    <property type="protein sequence ID" value="PIR95108.1"/>
    <property type="molecule type" value="Genomic_DNA"/>
</dbReference>
<evidence type="ECO:0000313" key="2">
    <source>
        <dbReference type="EMBL" id="PIR95108.1"/>
    </source>
</evidence>
<dbReference type="AlphaFoldDB" id="A0A2H0V7R2"/>
<gene>
    <name evidence="2" type="ORF">COT95_00515</name>
</gene>
<dbReference type="Proteomes" id="UP000228614">
    <property type="component" value="Unassembled WGS sequence"/>
</dbReference>
<keyword evidence="1" id="KW-0472">Membrane</keyword>
<sequence>MGIIAGVLILAGGFRWMTAQGNDDAIAGAKNLMVAGVVGLVIILAAFGIAKFVIEALVGATT</sequence>